<dbReference type="Proteomes" id="UP000582837">
    <property type="component" value="Unassembled WGS sequence"/>
</dbReference>
<sequence length="362" mass="40179">MRYDAHLEGAEAVRRNLERDFTHYGAAKQAIGAPARERAQNVLREGVALDVERWLSLDHTAPPLQVPTDKEIEQVMQAPSAEPPPNAVDRGWDSPQPKFREPLTVDEQLAYDQIAAYADARAKAREWQEAESRLHGIQDHRAHLDVAEQNLPRARTAMREEVSAACREGNSAVKRIEADLARDGPVRTAERIRSGALLKGDLKPIAASPRFGIFPRRDREAEAEVLERLAKRVETIGYYEGDLGKWSRFEPESGPPVQGAKNVRAALDHEEARILGTSGINRTREDLDRSRVAPPHPSREASRLERAVQKNLESLPPESRERVLGAARMSGGDRIGAAIGHLQSIQMVARTFREGIEGPGGQ</sequence>
<gene>
    <name evidence="2" type="ORF">HNQ61_002055</name>
</gene>
<organism evidence="2 3">
    <name type="scientific">Longimicrobium terrae</name>
    <dbReference type="NCBI Taxonomy" id="1639882"/>
    <lineage>
        <taxon>Bacteria</taxon>
        <taxon>Pseudomonadati</taxon>
        <taxon>Gemmatimonadota</taxon>
        <taxon>Longimicrobiia</taxon>
        <taxon>Longimicrobiales</taxon>
        <taxon>Longimicrobiaceae</taxon>
        <taxon>Longimicrobium</taxon>
    </lineage>
</organism>
<proteinExistence type="predicted"/>
<dbReference type="RefSeq" id="WP_170035815.1">
    <property type="nucleotide sequence ID" value="NZ_JACHIA010000004.1"/>
</dbReference>
<evidence type="ECO:0000313" key="3">
    <source>
        <dbReference type="Proteomes" id="UP000582837"/>
    </source>
</evidence>
<evidence type="ECO:0000256" key="1">
    <source>
        <dbReference type="SAM" id="MobiDB-lite"/>
    </source>
</evidence>
<feature type="region of interest" description="Disordered" evidence="1">
    <location>
        <begin position="280"/>
        <end position="321"/>
    </location>
</feature>
<protein>
    <submittedName>
        <fullName evidence="2">Uncharacterized protein</fullName>
    </submittedName>
</protein>
<keyword evidence="3" id="KW-1185">Reference proteome</keyword>
<feature type="compositionally biased region" description="Basic and acidic residues" evidence="1">
    <location>
        <begin position="282"/>
        <end position="308"/>
    </location>
</feature>
<reference evidence="2 3" key="1">
    <citation type="submission" date="2020-08" db="EMBL/GenBank/DDBJ databases">
        <title>Genomic Encyclopedia of Type Strains, Phase IV (KMG-IV): sequencing the most valuable type-strain genomes for metagenomic binning, comparative biology and taxonomic classification.</title>
        <authorList>
            <person name="Goeker M."/>
        </authorList>
    </citation>
    <scope>NUCLEOTIDE SEQUENCE [LARGE SCALE GENOMIC DNA]</scope>
    <source>
        <strain evidence="2 3">DSM 29007</strain>
    </source>
</reference>
<dbReference type="AlphaFoldDB" id="A0A841GXH5"/>
<name>A0A841GXH5_9BACT</name>
<dbReference type="EMBL" id="JACHIA010000004">
    <property type="protein sequence ID" value="MBB6070436.1"/>
    <property type="molecule type" value="Genomic_DNA"/>
</dbReference>
<accession>A0A841GXH5</accession>
<evidence type="ECO:0000313" key="2">
    <source>
        <dbReference type="EMBL" id="MBB6070436.1"/>
    </source>
</evidence>
<comment type="caution">
    <text evidence="2">The sequence shown here is derived from an EMBL/GenBank/DDBJ whole genome shotgun (WGS) entry which is preliminary data.</text>
</comment>